<dbReference type="Proteomes" id="UP000000271">
    <property type="component" value="Chromosome"/>
</dbReference>
<dbReference type="Pfam" id="PF13205">
    <property type="entry name" value="Big_5"/>
    <property type="match status" value="1"/>
</dbReference>
<feature type="signal peptide" evidence="3">
    <location>
        <begin position="1"/>
        <end position="26"/>
    </location>
</feature>
<protein>
    <recommendedName>
        <fullName evidence="4">SbsA Ig-like domain-containing protein</fullName>
    </recommendedName>
</protein>
<feature type="chain" id="PRO_5003091054" description="SbsA Ig-like domain-containing protein" evidence="3">
    <location>
        <begin position="27"/>
        <end position="207"/>
    </location>
</feature>
<name>D6Y080_BACIE</name>
<dbReference type="InterPro" id="IPR032812">
    <property type="entry name" value="SbsA_Ig"/>
</dbReference>
<dbReference type="KEGG" id="bse:Bsel_0949"/>
<feature type="region of interest" description="Disordered" evidence="2">
    <location>
        <begin position="155"/>
        <end position="177"/>
    </location>
</feature>
<sequence length="207" mass="22464">MIHVKKGITVAALFSALIIGANFSSADEVITTDNPMKTWTIEFSDDVDTDYIDTSSLNVKDQAGNKIDFSVETEDHLVKITPNTSYRSEDIYQISISEEVRSTSGKTLESPYTRYFVYEPSAPDATAEVSVQSNPELSIITVDVHESGTTSASYTLNGETRPLNPSAPGQFSTGYTGEINGGSRLEITLYDSAGNPIADFTHDVKGE</sequence>
<dbReference type="Gene3D" id="2.60.40.1220">
    <property type="match status" value="1"/>
</dbReference>
<dbReference type="AlphaFoldDB" id="D6Y080"/>
<dbReference type="HOGENOM" id="CLU_1324262_0_0_9"/>
<accession>D6Y080</accession>
<dbReference type="EMBL" id="CP001791">
    <property type="protein sequence ID" value="ADH98471.1"/>
    <property type="molecule type" value="Genomic_DNA"/>
</dbReference>
<dbReference type="InterPro" id="IPR014755">
    <property type="entry name" value="Cu-Rt/internalin_Ig-like"/>
</dbReference>
<reference evidence="5" key="1">
    <citation type="submission" date="2009-10" db="EMBL/GenBank/DDBJ databases">
        <title>Complete sequence of Bacillus selenitireducens MLS10.</title>
        <authorList>
            <consortium name="US DOE Joint Genome Institute"/>
            <person name="Lucas S."/>
            <person name="Copeland A."/>
            <person name="Lapidus A."/>
            <person name="Glavina del Rio T."/>
            <person name="Dalin E."/>
            <person name="Tice H."/>
            <person name="Bruce D."/>
            <person name="Goodwin L."/>
            <person name="Pitluck S."/>
            <person name="Sims D."/>
            <person name="Brettin T."/>
            <person name="Detter J.C."/>
            <person name="Han C."/>
            <person name="Larimer F."/>
            <person name="Land M."/>
            <person name="Hauser L."/>
            <person name="Kyrpides N."/>
            <person name="Ovchinnikova G."/>
            <person name="Stolz J."/>
        </authorList>
    </citation>
    <scope>NUCLEOTIDE SEQUENCE [LARGE SCALE GENOMIC DNA]</scope>
    <source>
        <strain evidence="5">MLS10</strain>
    </source>
</reference>
<keyword evidence="1 3" id="KW-0732">Signal</keyword>
<dbReference type="STRING" id="439292.Bsel_0949"/>
<organism evidence="5 6">
    <name type="scientific">Bacillus selenitireducens (strain ATCC 700615 / DSM 15326 / MLS10)</name>
    <dbReference type="NCBI Taxonomy" id="439292"/>
    <lineage>
        <taxon>Bacteria</taxon>
        <taxon>Bacillati</taxon>
        <taxon>Bacillota</taxon>
        <taxon>Bacilli</taxon>
        <taxon>Bacillales</taxon>
        <taxon>Bacillaceae</taxon>
        <taxon>Salisediminibacterium</taxon>
    </lineage>
</organism>
<proteinExistence type="predicted"/>
<gene>
    <name evidence="5" type="ordered locus">Bsel_0949</name>
</gene>
<evidence type="ECO:0000313" key="6">
    <source>
        <dbReference type="Proteomes" id="UP000000271"/>
    </source>
</evidence>
<evidence type="ECO:0000256" key="1">
    <source>
        <dbReference type="ARBA" id="ARBA00022729"/>
    </source>
</evidence>
<evidence type="ECO:0000256" key="2">
    <source>
        <dbReference type="SAM" id="MobiDB-lite"/>
    </source>
</evidence>
<keyword evidence="6" id="KW-1185">Reference proteome</keyword>
<dbReference type="RefSeq" id="WP_013171896.1">
    <property type="nucleotide sequence ID" value="NC_014219.1"/>
</dbReference>
<evidence type="ECO:0000256" key="3">
    <source>
        <dbReference type="SAM" id="SignalP"/>
    </source>
</evidence>
<evidence type="ECO:0000313" key="5">
    <source>
        <dbReference type="EMBL" id="ADH98471.1"/>
    </source>
</evidence>
<dbReference type="OrthoDB" id="2974097at2"/>
<feature type="domain" description="SbsA Ig-like" evidence="4">
    <location>
        <begin position="37"/>
        <end position="116"/>
    </location>
</feature>
<evidence type="ECO:0000259" key="4">
    <source>
        <dbReference type="Pfam" id="PF13205"/>
    </source>
</evidence>